<dbReference type="Proteomes" id="UP000007722">
    <property type="component" value="Chromosome"/>
</dbReference>
<name>D7DSZ4_METV3</name>
<accession>D7DSZ4</accession>
<dbReference type="AlphaFoldDB" id="D7DSZ4"/>
<evidence type="ECO:0000313" key="1">
    <source>
        <dbReference type="EMBL" id="ADI36254.1"/>
    </source>
</evidence>
<dbReference type="eggNOG" id="arCOG05031">
    <property type="taxonomic scope" value="Archaea"/>
</dbReference>
<proteinExistence type="predicted"/>
<evidence type="ECO:0000313" key="2">
    <source>
        <dbReference type="Proteomes" id="UP000007722"/>
    </source>
</evidence>
<dbReference type="HOGENOM" id="CLU_2340193_0_0_2"/>
<keyword evidence="2" id="KW-1185">Reference proteome</keyword>
<gene>
    <name evidence="1" type="ordered locus">Mvol_0595</name>
</gene>
<reference evidence="1 2" key="1">
    <citation type="submission" date="2010-05" db="EMBL/GenBank/DDBJ databases">
        <title>Complete sequence of Methanococcus voltae A3.</title>
        <authorList>
            <consortium name="US DOE Joint Genome Institute"/>
            <person name="Lucas S."/>
            <person name="Copeland A."/>
            <person name="Lapidus A."/>
            <person name="Cheng J.-F."/>
            <person name="Bruce D."/>
            <person name="Goodwin L."/>
            <person name="Pitluck S."/>
            <person name="Lowry S."/>
            <person name="Clum A."/>
            <person name="Land M."/>
            <person name="Hauser L."/>
            <person name="Kyrpides N."/>
            <person name="Mikhailova N."/>
            <person name="Whitman W.B."/>
            <person name="Woyke T."/>
        </authorList>
    </citation>
    <scope>NUCLEOTIDE SEQUENCE [LARGE SCALE GENOMIC DNA]</scope>
    <source>
        <strain evidence="2">ATCC BAA-1334 / A3</strain>
    </source>
</reference>
<dbReference type="EMBL" id="CP002057">
    <property type="protein sequence ID" value="ADI36254.1"/>
    <property type="molecule type" value="Genomic_DNA"/>
</dbReference>
<dbReference type="FunCoup" id="D7DSZ4">
    <property type="interactions" value="3"/>
</dbReference>
<organism evidence="1 2">
    <name type="scientific">Methanococcus voltae (strain ATCC BAA-1334 / A3)</name>
    <dbReference type="NCBI Taxonomy" id="456320"/>
    <lineage>
        <taxon>Archaea</taxon>
        <taxon>Methanobacteriati</taxon>
        <taxon>Methanobacteriota</taxon>
        <taxon>Methanomada group</taxon>
        <taxon>Methanococci</taxon>
        <taxon>Methanococcales</taxon>
        <taxon>Methanococcaceae</taxon>
        <taxon>Methanococcus</taxon>
    </lineage>
</organism>
<protein>
    <submittedName>
        <fullName evidence="1">Uncharacterized protein</fullName>
    </submittedName>
</protein>
<dbReference type="KEGG" id="mvo:Mvol_0595"/>
<dbReference type="STRING" id="456320.Mvol_0595"/>
<dbReference type="InParanoid" id="D7DSZ4"/>
<dbReference type="OrthoDB" id="63159at2157"/>
<sequence length="98" mass="11438">MECPICKSEKCIKMSAIELYESLMELFFKYQDPESDITFKKYPTVGEIGACEKTGKKIWYCPYCKKPFPENYENNKVVIKCPHCDKTLCIPVSNRTFC</sequence>